<dbReference type="Proteomes" id="UP000198928">
    <property type="component" value="Unassembled WGS sequence"/>
</dbReference>
<evidence type="ECO:0000259" key="3">
    <source>
        <dbReference type="SMART" id="SM00331"/>
    </source>
</evidence>
<dbReference type="Pfam" id="PF07228">
    <property type="entry name" value="SpoIIE"/>
    <property type="match status" value="1"/>
</dbReference>
<dbReference type="PANTHER" id="PTHR43156:SF2">
    <property type="entry name" value="STAGE II SPORULATION PROTEIN E"/>
    <property type="match status" value="1"/>
</dbReference>
<keyword evidence="1" id="KW-0378">Hydrolase</keyword>
<evidence type="ECO:0000313" key="5">
    <source>
        <dbReference type="Proteomes" id="UP000198928"/>
    </source>
</evidence>
<dbReference type="EMBL" id="FOSG01000001">
    <property type="protein sequence ID" value="SFJ80935.1"/>
    <property type="molecule type" value="Genomic_DNA"/>
</dbReference>
<evidence type="ECO:0000256" key="2">
    <source>
        <dbReference type="SAM" id="MobiDB-lite"/>
    </source>
</evidence>
<feature type="domain" description="PPM-type phosphatase" evidence="3">
    <location>
        <begin position="176"/>
        <end position="383"/>
    </location>
</feature>
<feature type="compositionally biased region" description="Polar residues" evidence="2">
    <location>
        <begin position="399"/>
        <end position="408"/>
    </location>
</feature>
<organism evidence="4 5">
    <name type="scientific">Streptomyces pini</name>
    <dbReference type="NCBI Taxonomy" id="1520580"/>
    <lineage>
        <taxon>Bacteria</taxon>
        <taxon>Bacillati</taxon>
        <taxon>Actinomycetota</taxon>
        <taxon>Actinomycetes</taxon>
        <taxon>Kitasatosporales</taxon>
        <taxon>Streptomycetaceae</taxon>
        <taxon>Streptomyces</taxon>
    </lineage>
</organism>
<gene>
    <name evidence="4" type="ORF">SAMN05192584_101425</name>
</gene>
<dbReference type="InterPro" id="IPR052016">
    <property type="entry name" value="Bact_Sigma-Reg"/>
</dbReference>
<dbReference type="RefSeq" id="WP_175540851.1">
    <property type="nucleotide sequence ID" value="NZ_FOSG01000001.1"/>
</dbReference>
<dbReference type="InterPro" id="IPR001932">
    <property type="entry name" value="PPM-type_phosphatase-like_dom"/>
</dbReference>
<accession>A0A1I3UDI4</accession>
<name>A0A1I3UDI4_9ACTN</name>
<dbReference type="SUPFAM" id="SSF81606">
    <property type="entry name" value="PP2C-like"/>
    <property type="match status" value="1"/>
</dbReference>
<reference evidence="5" key="1">
    <citation type="submission" date="2016-10" db="EMBL/GenBank/DDBJ databases">
        <authorList>
            <person name="Varghese N."/>
            <person name="Submissions S."/>
        </authorList>
    </citation>
    <scope>NUCLEOTIDE SEQUENCE [LARGE SCALE GENOMIC DNA]</scope>
    <source>
        <strain evidence="5">PL19</strain>
    </source>
</reference>
<sequence>MSGEGLELGELLSAAEKASPVASVDVVARHLRERFGARSVSFLITDIQGREMVRLTALGPAGTERGAERIPVEGSVYDTVLRAQRLLREPGGEGGHRVIAPVTNRGDPIGLLEMVLPGSDRAVLDQVGQAAHALAYIIATDRRFTDLYQWGRRTVPVSLAAEIQHQLLPTASCCEAAQFTVAGALVPAADVGGDTYDFALDRNTLHLSVTDAMGHDIDSALLATLVVGALRGARRAERDLLAQARQAHQALLDSGRGALATGQLIRVGLTDGTAHLVNAGHPWPLRLRGGSVEEVALSVDLPFGVLSPAAYRVQRLDLRPGDRLLLLTDGIQEREAGAVDLPALLHDTRGLHVREVVRALTSAVEDACHGELGDDATVLCLDWHGTDTGTGAGTGTGEEVSSSGADRG</sequence>
<dbReference type="GO" id="GO:0016791">
    <property type="term" value="F:phosphatase activity"/>
    <property type="evidence" value="ECO:0007669"/>
    <property type="project" value="TreeGrafter"/>
</dbReference>
<keyword evidence="5" id="KW-1185">Reference proteome</keyword>
<feature type="region of interest" description="Disordered" evidence="2">
    <location>
        <begin position="387"/>
        <end position="408"/>
    </location>
</feature>
<dbReference type="Gene3D" id="3.60.40.10">
    <property type="entry name" value="PPM-type phosphatase domain"/>
    <property type="match status" value="1"/>
</dbReference>
<protein>
    <submittedName>
        <fullName evidence="4">Serine phosphatase RsbU, regulator of sigma subunit</fullName>
    </submittedName>
</protein>
<evidence type="ECO:0000256" key="1">
    <source>
        <dbReference type="ARBA" id="ARBA00022801"/>
    </source>
</evidence>
<dbReference type="SMART" id="SM00331">
    <property type="entry name" value="PP2C_SIG"/>
    <property type="match status" value="1"/>
</dbReference>
<proteinExistence type="predicted"/>
<evidence type="ECO:0000313" key="4">
    <source>
        <dbReference type="EMBL" id="SFJ80935.1"/>
    </source>
</evidence>
<dbReference type="InterPro" id="IPR036457">
    <property type="entry name" value="PPM-type-like_dom_sf"/>
</dbReference>
<dbReference type="PANTHER" id="PTHR43156">
    <property type="entry name" value="STAGE II SPORULATION PROTEIN E-RELATED"/>
    <property type="match status" value="1"/>
</dbReference>
<dbReference type="AlphaFoldDB" id="A0A1I3UDI4"/>